<dbReference type="AlphaFoldDB" id="A0ABD5NBP0"/>
<evidence type="ECO:0000313" key="1">
    <source>
        <dbReference type="EMBL" id="MFC3476334.1"/>
    </source>
</evidence>
<evidence type="ECO:0000313" key="2">
    <source>
        <dbReference type="Proteomes" id="UP001595660"/>
    </source>
</evidence>
<reference evidence="1 2" key="1">
    <citation type="journal article" date="2019" name="Int. J. Syst. Evol. Microbiol.">
        <title>The Global Catalogue of Microorganisms (GCM) 10K type strain sequencing project: providing services to taxonomists for standard genome sequencing and annotation.</title>
        <authorList>
            <consortium name="The Broad Institute Genomics Platform"/>
            <consortium name="The Broad Institute Genome Sequencing Center for Infectious Disease"/>
            <person name="Wu L."/>
            <person name="Ma J."/>
        </authorList>
    </citation>
    <scope>NUCLEOTIDE SEQUENCE [LARGE SCALE GENOMIC DNA]</scope>
    <source>
        <strain evidence="1 2">CGMCC 1.12562</strain>
    </source>
</reference>
<dbReference type="GeneID" id="69117757"/>
<comment type="caution">
    <text evidence="1">The sequence shown here is derived from an EMBL/GenBank/DDBJ whole genome shotgun (WGS) entry which is preliminary data.</text>
</comment>
<gene>
    <name evidence="1" type="ORF">ACFOKC_01210</name>
</gene>
<dbReference type="PROSITE" id="PS51257">
    <property type="entry name" value="PROKAR_LIPOPROTEIN"/>
    <property type="match status" value="1"/>
</dbReference>
<organism evidence="1 2">
    <name type="scientific">Halobacterium litoreum</name>
    <dbReference type="NCBI Taxonomy" id="2039234"/>
    <lineage>
        <taxon>Archaea</taxon>
        <taxon>Methanobacteriati</taxon>
        <taxon>Methanobacteriota</taxon>
        <taxon>Stenosarchaea group</taxon>
        <taxon>Halobacteria</taxon>
        <taxon>Halobacteriales</taxon>
        <taxon>Halobacteriaceae</taxon>
        <taxon>Halobacterium</taxon>
    </lineage>
</organism>
<name>A0ABD5NBP0_9EURY</name>
<dbReference type="EMBL" id="JBHRWN010000002">
    <property type="protein sequence ID" value="MFC3476334.1"/>
    <property type="molecule type" value="Genomic_DNA"/>
</dbReference>
<protein>
    <recommendedName>
        <fullName evidence="3">LEA14-like dessication related protein</fullName>
    </recommendedName>
</protein>
<accession>A0ABD5NBP0</accession>
<proteinExistence type="predicted"/>
<dbReference type="Proteomes" id="UP001595660">
    <property type="component" value="Unassembled WGS sequence"/>
</dbReference>
<dbReference type="Gene3D" id="2.60.40.1820">
    <property type="match status" value="1"/>
</dbReference>
<keyword evidence="2" id="KW-1185">Reference proteome</keyword>
<dbReference type="SUPFAM" id="SSF117070">
    <property type="entry name" value="LEA14-like"/>
    <property type="match status" value="1"/>
</dbReference>
<sequence>MRRRRVLQTVGASGAALFSGCGSTPLGSLNSKPPLGKLDVSFTDVRKPDFGVTSLTMPLILEFHNPAGQAIPDISGDFDLQVNGERIATDELTINKLEPGERTPHQVDVLVKYGNTTDAVLNLLQEGAFAATLDMELNAGGASRSLVVSTSND</sequence>
<evidence type="ECO:0008006" key="3">
    <source>
        <dbReference type="Google" id="ProtNLM"/>
    </source>
</evidence>
<dbReference type="RefSeq" id="WP_232572514.1">
    <property type="nucleotide sequence ID" value="NZ_CP089466.1"/>
</dbReference>